<organism evidence="4">
    <name type="scientific">freshwater metagenome</name>
    <dbReference type="NCBI Taxonomy" id="449393"/>
    <lineage>
        <taxon>unclassified sequences</taxon>
        <taxon>metagenomes</taxon>
        <taxon>ecological metagenomes</taxon>
    </lineage>
</organism>
<feature type="transmembrane region" description="Helical" evidence="1">
    <location>
        <begin position="146"/>
        <end position="163"/>
    </location>
</feature>
<feature type="transmembrane region" description="Helical" evidence="1">
    <location>
        <begin position="310"/>
        <end position="329"/>
    </location>
</feature>
<feature type="transmembrane region" description="Helical" evidence="1">
    <location>
        <begin position="266"/>
        <end position="289"/>
    </location>
</feature>
<dbReference type="AlphaFoldDB" id="A0A6J6TE99"/>
<feature type="transmembrane region" description="Helical" evidence="1">
    <location>
        <begin position="7"/>
        <end position="23"/>
    </location>
</feature>
<keyword evidence="1" id="KW-0812">Transmembrane</keyword>
<evidence type="ECO:0000313" key="4">
    <source>
        <dbReference type="EMBL" id="CAB4745428.1"/>
    </source>
</evidence>
<feature type="transmembrane region" description="Helical" evidence="1">
    <location>
        <begin position="29"/>
        <end position="49"/>
    </location>
</feature>
<gene>
    <name evidence="4" type="ORF">UFOPK2761_01624</name>
</gene>
<accession>A0A6J6TE99</accession>
<dbReference type="EMBL" id="CAEZYQ010000011">
    <property type="protein sequence ID" value="CAB4745428.1"/>
    <property type="molecule type" value="Genomic_DNA"/>
</dbReference>
<evidence type="ECO:0000259" key="2">
    <source>
        <dbReference type="Pfam" id="PF01757"/>
    </source>
</evidence>
<dbReference type="PANTHER" id="PTHR23028">
    <property type="entry name" value="ACETYLTRANSFERASE"/>
    <property type="match status" value="1"/>
</dbReference>
<keyword evidence="1" id="KW-1133">Transmembrane helix</keyword>
<feature type="transmembrane region" description="Helical" evidence="1">
    <location>
        <begin position="241"/>
        <end position="260"/>
    </location>
</feature>
<proteinExistence type="predicted"/>
<feature type="transmembrane region" description="Helical" evidence="1">
    <location>
        <begin position="75"/>
        <end position="94"/>
    </location>
</feature>
<dbReference type="PANTHER" id="PTHR23028:SF53">
    <property type="entry name" value="ACYL_TRANSF_3 DOMAIN-CONTAINING PROTEIN"/>
    <property type="match status" value="1"/>
</dbReference>
<feature type="transmembrane region" description="Helical" evidence="1">
    <location>
        <begin position="175"/>
        <end position="193"/>
    </location>
</feature>
<name>A0A6J6TE99_9ZZZZ</name>
<feature type="domain" description="Acyltransferase 3" evidence="2">
    <location>
        <begin position="5"/>
        <end position="347"/>
    </location>
</feature>
<dbReference type="InterPro" id="IPR050879">
    <property type="entry name" value="Acyltransferase_3"/>
</dbReference>
<evidence type="ECO:0000259" key="3">
    <source>
        <dbReference type="Pfam" id="PF19040"/>
    </source>
</evidence>
<evidence type="ECO:0000256" key="1">
    <source>
        <dbReference type="SAM" id="Phobius"/>
    </source>
</evidence>
<feature type="transmembrane region" description="Helical" evidence="1">
    <location>
        <begin position="376"/>
        <end position="394"/>
    </location>
</feature>
<feature type="domain" description="SGNH" evidence="3">
    <location>
        <begin position="460"/>
        <end position="697"/>
    </location>
</feature>
<dbReference type="GO" id="GO:0009103">
    <property type="term" value="P:lipopolysaccharide biosynthetic process"/>
    <property type="evidence" value="ECO:0007669"/>
    <property type="project" value="TreeGrafter"/>
</dbReference>
<feature type="transmembrane region" description="Helical" evidence="1">
    <location>
        <begin position="335"/>
        <end position="355"/>
    </location>
</feature>
<dbReference type="Pfam" id="PF01757">
    <property type="entry name" value="Acyl_transf_3"/>
    <property type="match status" value="1"/>
</dbReference>
<dbReference type="InterPro" id="IPR043968">
    <property type="entry name" value="SGNH"/>
</dbReference>
<keyword evidence="1" id="KW-0472">Membrane</keyword>
<reference evidence="4" key="1">
    <citation type="submission" date="2020-05" db="EMBL/GenBank/DDBJ databases">
        <authorList>
            <person name="Chiriac C."/>
            <person name="Salcher M."/>
            <person name="Ghai R."/>
            <person name="Kavagutti S V."/>
        </authorList>
    </citation>
    <scope>NUCLEOTIDE SEQUENCE</scope>
</reference>
<protein>
    <submittedName>
        <fullName evidence="4">Unannotated protein</fullName>
    </submittedName>
</protein>
<sequence>MRTDVQGLRAVAVLLVVVTHLGVDLVPGGYVGVDVFFVISGFLITGLLLRARERPDAPGLRGALVDFYARRARRILPAATVVLVATCAASAVLLPVTRVTEILTDAWWSALFAANVRFAMVETDYFAEGQPVSPLQHYWSLAVEEQFYLVWPVLLLVVAALAVRRRRDPVAGIQHVLTVLVLASLAWSVWATYASPDTAYFSTFTRGWQLGAGALLAVVLHRRTTSPTAGHAREPRGRASVPGLLAGAGVVLVVVAALVLTPDSPVPGLVAAVPVLGAVALLLAGALPGGDGTMVARALSLRPMQVVGDWSYSIYLWHFPVIVVARSYLGGLSPLAALVCVVAIGVLSGLTYHLVEQPFRRRGSRWDRARWALPMYPAAVGTLAIGVLASQLWLDQRLAATEDNPAIEVADYARDGLSRDPVRALVQASVLAAEEGRPIPGGLVPGLVDIRSDTASLGDCDYRTGTRELCPEGDADADRVIVLAGDSHARAWSPAVRLLGERLGYRVLTLAYTGCPTNLAIRLDPETGREWEECTDFVDFTLDTVADLQPELVLVSNAPLAPVTDVDTGEVVERSEGPEVFGDALDRGLAAALERLDADADRVVLLANTPKLQREQAVCLSRASDLGECLLSPERAPRRLQRGFIEVAERVGVEAIDAEKWFCERLRCPSVVGRFITMRDSEHMTTAYSEHLADTLAEALRITRL</sequence>
<dbReference type="GO" id="GO:0016020">
    <property type="term" value="C:membrane"/>
    <property type="evidence" value="ECO:0007669"/>
    <property type="project" value="TreeGrafter"/>
</dbReference>
<dbReference type="GO" id="GO:0016747">
    <property type="term" value="F:acyltransferase activity, transferring groups other than amino-acyl groups"/>
    <property type="evidence" value="ECO:0007669"/>
    <property type="project" value="InterPro"/>
</dbReference>
<dbReference type="InterPro" id="IPR002656">
    <property type="entry name" value="Acyl_transf_3_dom"/>
</dbReference>
<feature type="transmembrane region" description="Helical" evidence="1">
    <location>
        <begin position="199"/>
        <end position="220"/>
    </location>
</feature>
<dbReference type="Pfam" id="PF19040">
    <property type="entry name" value="SGNH"/>
    <property type="match status" value="1"/>
</dbReference>